<sequence>MDPFGRSVLRRDYASRQNTNTAPVYGNEPPNRSRSRRLPDGVSYSVHRVRQQVHNMNHIYGRVPQKTEEPRSRQPGHNQTEQARRHKETQLFNQIQTYSDFEEIRPIRNLYSDKDNRTSETKGTVRLTKKVLLNTTHSAIRVDREELLKNLFKYRDSLINLIEYALGNDDNSVEYQTLQRIKSTYCRVRDCERCDHRFSHQPTKLVHSSSHRHTASNDQRLVACGLPTGTLGEPVLFGDSYFPSHVSHYEVYQPDFFSNPSGASSSVSDFTDSFL</sequence>
<evidence type="ECO:0000313" key="4">
    <source>
        <dbReference type="Proteomes" id="UP000278807"/>
    </source>
</evidence>
<organism evidence="5">
    <name type="scientific">Rodentolepis nana</name>
    <name type="common">Dwarf tapeworm</name>
    <name type="synonym">Hymenolepis nana</name>
    <dbReference type="NCBI Taxonomy" id="102285"/>
    <lineage>
        <taxon>Eukaryota</taxon>
        <taxon>Metazoa</taxon>
        <taxon>Spiralia</taxon>
        <taxon>Lophotrochozoa</taxon>
        <taxon>Platyhelminthes</taxon>
        <taxon>Cestoda</taxon>
        <taxon>Eucestoda</taxon>
        <taxon>Cyclophyllidea</taxon>
        <taxon>Hymenolepididae</taxon>
        <taxon>Rodentolepis</taxon>
    </lineage>
</organism>
<name>A0A0R3TLU0_RODNA</name>
<accession>A0A0R3TLU0</accession>
<dbReference type="WBParaSite" id="HNAJ_0000823001-mRNA-1">
    <property type="protein sequence ID" value="HNAJ_0000823001-mRNA-1"/>
    <property type="gene ID" value="HNAJ_0000823001"/>
</dbReference>
<feature type="domain" description="C2H2-type" evidence="2">
    <location>
        <begin position="191"/>
        <end position="213"/>
    </location>
</feature>
<dbReference type="AlphaFoldDB" id="A0A0R3TLU0"/>
<gene>
    <name evidence="3" type="ORF">HNAJ_LOCUS8226</name>
</gene>
<evidence type="ECO:0000313" key="5">
    <source>
        <dbReference type="WBParaSite" id="HNAJ_0000823001-mRNA-1"/>
    </source>
</evidence>
<evidence type="ECO:0000256" key="1">
    <source>
        <dbReference type="SAM" id="MobiDB-lite"/>
    </source>
</evidence>
<dbReference type="PROSITE" id="PS00028">
    <property type="entry name" value="ZINC_FINGER_C2H2_1"/>
    <property type="match status" value="1"/>
</dbReference>
<feature type="region of interest" description="Disordered" evidence="1">
    <location>
        <begin position="1"/>
        <end position="39"/>
    </location>
</feature>
<proteinExistence type="predicted"/>
<dbReference type="OrthoDB" id="6246228at2759"/>
<evidence type="ECO:0000259" key="2">
    <source>
        <dbReference type="PROSITE" id="PS00028"/>
    </source>
</evidence>
<reference evidence="3 4" key="2">
    <citation type="submission" date="2018-11" db="EMBL/GenBank/DDBJ databases">
        <authorList>
            <consortium name="Pathogen Informatics"/>
        </authorList>
    </citation>
    <scope>NUCLEOTIDE SEQUENCE [LARGE SCALE GENOMIC DNA]</scope>
</reference>
<protein>
    <submittedName>
        <fullName evidence="5">C2H2-type domain-containing protein</fullName>
    </submittedName>
</protein>
<dbReference type="EMBL" id="UZAE01012229">
    <property type="protein sequence ID" value="VDO04103.1"/>
    <property type="molecule type" value="Genomic_DNA"/>
</dbReference>
<dbReference type="Proteomes" id="UP000278807">
    <property type="component" value="Unassembled WGS sequence"/>
</dbReference>
<dbReference type="InterPro" id="IPR013087">
    <property type="entry name" value="Znf_C2H2_type"/>
</dbReference>
<feature type="region of interest" description="Disordered" evidence="1">
    <location>
        <begin position="62"/>
        <end position="92"/>
    </location>
</feature>
<keyword evidence="4" id="KW-1185">Reference proteome</keyword>
<evidence type="ECO:0000313" key="3">
    <source>
        <dbReference type="EMBL" id="VDO04103.1"/>
    </source>
</evidence>
<reference evidence="5" key="1">
    <citation type="submission" date="2017-02" db="UniProtKB">
        <authorList>
            <consortium name="WormBaseParasite"/>
        </authorList>
    </citation>
    <scope>IDENTIFICATION</scope>
</reference>